<evidence type="ECO:0000259" key="7">
    <source>
        <dbReference type="Pfam" id="PF23559"/>
    </source>
</evidence>
<dbReference type="EMBL" id="OIVN01006057">
    <property type="protein sequence ID" value="SPD24987.1"/>
    <property type="molecule type" value="Genomic_DNA"/>
</dbReference>
<dbReference type="PANTHER" id="PTHR36766">
    <property type="entry name" value="PLANT BROAD-SPECTRUM MILDEW RESISTANCE PROTEIN RPW8"/>
    <property type="match status" value="1"/>
</dbReference>
<feature type="compositionally biased region" description="Polar residues" evidence="5">
    <location>
        <begin position="568"/>
        <end position="584"/>
    </location>
</feature>
<dbReference type="InterPro" id="IPR027417">
    <property type="entry name" value="P-loop_NTPase"/>
</dbReference>
<evidence type="ECO:0000259" key="6">
    <source>
        <dbReference type="Pfam" id="PF18052"/>
    </source>
</evidence>
<evidence type="ECO:0000256" key="3">
    <source>
        <dbReference type="ARBA" id="ARBA00022821"/>
    </source>
</evidence>
<dbReference type="InterPro" id="IPR042197">
    <property type="entry name" value="Apaf_helical"/>
</dbReference>
<accession>A0A2N9IGT6</accession>
<sequence>MTEILDEAEAAWMATTKRVVFKTKLFLENFEEYCSNRRQFAKRYILTLHDYLFQGDLFSEMKQIKEEIDCGLKKKKESEVDIYGKLGRLRADIRILQDRPIDEHKYFNCKPQVCAEAALISSLLEKARHHIAEKRYSVQGMEEKIQLFILQLELLQAFMKDLEGLEFPSETEMVWMEEANLIIVEAHHALEAFMRRTERRGPSKSVTPSPQKKENEIRNVTVLSNFNDKKQYWLDQVPDSLTDQVKSLIDQLGHLHLLYEEAKANEGEAPDSQEEQYGREYWIEKLHNFLREEKVPSSSGQHLNKGGLGYPRSSISKKLQMGAKLCLPHADNTIASHADQSSTQHLLRLRTKEESWGLFTQMVHLPPELPPESEKSIKAKVVGRCGGLPLAIFRLGYLMSGKDVTEENLLTALENINSSLGTMKSLPRRLVASWVAEGLVQRNASEPEDAAEEYLSDLINHYMIQVKVYLGDLLINLTKDDAIFNLIHGNKPGEDIRNFLHRGIASGCFPELKVLDLERGLYLEDIPPSIGNLTNLQTLDVKHTYISKTPGFNMETEETSAPILEPELSNSPKASPDLTLSASQISDDPMSKLGELPKLRSLCLYSGSCNRTSMVCSMEGFPILQVLKLLEPRYSKKAGRCKKSAMKNLRELEIRSCNNLKSATGLTCLESLQELKLTNMPEDFNQEIHEEFAEAEIQYPNRVIHSPTLITC</sequence>
<dbReference type="Pfam" id="PF23559">
    <property type="entry name" value="WHD_DRP"/>
    <property type="match status" value="1"/>
</dbReference>
<evidence type="ECO:0000256" key="5">
    <source>
        <dbReference type="SAM" id="MobiDB-lite"/>
    </source>
</evidence>
<dbReference type="SUPFAM" id="SSF52540">
    <property type="entry name" value="P-loop containing nucleoside triphosphate hydrolases"/>
    <property type="match status" value="1"/>
</dbReference>
<reference evidence="8" key="1">
    <citation type="submission" date="2018-02" db="EMBL/GenBank/DDBJ databases">
        <authorList>
            <person name="Cohen D.B."/>
            <person name="Kent A.D."/>
        </authorList>
    </citation>
    <scope>NUCLEOTIDE SEQUENCE</scope>
</reference>
<dbReference type="PANTHER" id="PTHR36766:SF30">
    <property type="entry name" value="TIR-NBS TYPE DISEASE RESISTANCE PROTEIN-RELATED"/>
    <property type="match status" value="1"/>
</dbReference>
<dbReference type="AlphaFoldDB" id="A0A2N9IGT6"/>
<evidence type="ECO:0000256" key="1">
    <source>
        <dbReference type="ARBA" id="ARBA00022737"/>
    </source>
</evidence>
<evidence type="ECO:0000256" key="2">
    <source>
        <dbReference type="ARBA" id="ARBA00022741"/>
    </source>
</evidence>
<dbReference type="GO" id="GO:0051707">
    <property type="term" value="P:response to other organism"/>
    <property type="evidence" value="ECO:0007669"/>
    <property type="project" value="UniProtKB-ARBA"/>
</dbReference>
<name>A0A2N9IGT6_FAGSY</name>
<dbReference type="InterPro" id="IPR032675">
    <property type="entry name" value="LRR_dom_sf"/>
</dbReference>
<evidence type="ECO:0000256" key="4">
    <source>
        <dbReference type="ARBA" id="ARBA00022840"/>
    </source>
</evidence>
<protein>
    <submittedName>
        <fullName evidence="8">Uncharacterized protein</fullName>
    </submittedName>
</protein>
<dbReference type="GO" id="GO:0006952">
    <property type="term" value="P:defense response"/>
    <property type="evidence" value="ECO:0007669"/>
    <property type="project" value="UniProtKB-KW"/>
</dbReference>
<feature type="domain" description="Disease resistance protein winged helix" evidence="7">
    <location>
        <begin position="428"/>
        <end position="467"/>
    </location>
</feature>
<dbReference type="GO" id="GO:0043531">
    <property type="term" value="F:ADP binding"/>
    <property type="evidence" value="ECO:0007669"/>
    <property type="project" value="InterPro"/>
</dbReference>
<dbReference type="Pfam" id="PF18052">
    <property type="entry name" value="Rx_N"/>
    <property type="match status" value="1"/>
</dbReference>
<feature type="domain" description="Disease resistance N-terminal" evidence="6">
    <location>
        <begin position="120"/>
        <end position="205"/>
    </location>
</feature>
<keyword evidence="3" id="KW-0611">Plant defense</keyword>
<organism evidence="8">
    <name type="scientific">Fagus sylvatica</name>
    <name type="common">Beechnut</name>
    <dbReference type="NCBI Taxonomy" id="28930"/>
    <lineage>
        <taxon>Eukaryota</taxon>
        <taxon>Viridiplantae</taxon>
        <taxon>Streptophyta</taxon>
        <taxon>Embryophyta</taxon>
        <taxon>Tracheophyta</taxon>
        <taxon>Spermatophyta</taxon>
        <taxon>Magnoliopsida</taxon>
        <taxon>eudicotyledons</taxon>
        <taxon>Gunneridae</taxon>
        <taxon>Pentapetalae</taxon>
        <taxon>rosids</taxon>
        <taxon>fabids</taxon>
        <taxon>Fagales</taxon>
        <taxon>Fagaceae</taxon>
        <taxon>Fagus</taxon>
    </lineage>
</organism>
<dbReference type="InterPro" id="IPR058922">
    <property type="entry name" value="WHD_DRP"/>
</dbReference>
<proteinExistence type="predicted"/>
<dbReference type="Gene3D" id="1.10.8.430">
    <property type="entry name" value="Helical domain of apoptotic protease-activating factors"/>
    <property type="match status" value="1"/>
</dbReference>
<evidence type="ECO:0000313" key="8">
    <source>
        <dbReference type="EMBL" id="SPD24987.1"/>
    </source>
</evidence>
<dbReference type="Gene3D" id="1.20.5.4130">
    <property type="match status" value="1"/>
</dbReference>
<dbReference type="GO" id="GO:0005524">
    <property type="term" value="F:ATP binding"/>
    <property type="evidence" value="ECO:0007669"/>
    <property type="project" value="UniProtKB-KW"/>
</dbReference>
<gene>
    <name evidence="8" type="ORF">FSB_LOCUS52869</name>
</gene>
<dbReference type="Gene3D" id="3.80.10.10">
    <property type="entry name" value="Ribonuclease Inhibitor"/>
    <property type="match status" value="1"/>
</dbReference>
<keyword evidence="4" id="KW-0067">ATP-binding</keyword>
<dbReference type="SUPFAM" id="SSF52047">
    <property type="entry name" value="RNI-like"/>
    <property type="match status" value="1"/>
</dbReference>
<feature type="region of interest" description="Disordered" evidence="5">
    <location>
        <begin position="197"/>
        <end position="216"/>
    </location>
</feature>
<dbReference type="InterPro" id="IPR041118">
    <property type="entry name" value="Rx_N"/>
</dbReference>
<keyword evidence="1" id="KW-0677">Repeat</keyword>
<keyword evidence="2" id="KW-0547">Nucleotide-binding</keyword>
<feature type="region of interest" description="Disordered" evidence="5">
    <location>
        <begin position="559"/>
        <end position="584"/>
    </location>
</feature>